<gene>
    <name evidence="1" type="ORF">HPB47_016451</name>
</gene>
<evidence type="ECO:0000313" key="2">
    <source>
        <dbReference type="Proteomes" id="UP000805193"/>
    </source>
</evidence>
<sequence>MPYWTEISKDYLERLKRKAIQMGEGYEVVLEEARDLFPTSKEFALPSVLRRYLEERSVPLDVAFFLDIMLPMVAVGLALTTCRWTRMVFAIVVYLTGYYYVAIFLATTSVVSLALVLLRPRTPERRDVVVENGRLSVVGLTAVAVAATVGLTYYQPGPVVIFLAATTAGFLAILTALPTIQYHGAPDVARMLLTVLIFGGVLYLVASLDVDRDQVYLLMKTGRPTYHIPKQERQDAVKLDQVYEMAKYYSRYPRVLRSRFTSEEGVWGWDAETEEPGGGADYTITVLHSLLFSLAVYTMLTDTGETDRVLGDIKIRVLEKIKTTELFGETAMAKISMAMSRIEWLVVVAANLVHTHWVLGFPGVALEILLCGIVAVPTYHLWYVGTAFAVRIAK</sequence>
<accession>A0AC60QR26</accession>
<dbReference type="EMBL" id="JABSTQ010005171">
    <property type="protein sequence ID" value="KAG0439952.1"/>
    <property type="molecule type" value="Genomic_DNA"/>
</dbReference>
<evidence type="ECO:0000313" key="1">
    <source>
        <dbReference type="EMBL" id="KAG0439952.1"/>
    </source>
</evidence>
<proteinExistence type="predicted"/>
<name>A0AC60QR26_IXOPE</name>
<organism evidence="1 2">
    <name type="scientific">Ixodes persulcatus</name>
    <name type="common">Taiga tick</name>
    <dbReference type="NCBI Taxonomy" id="34615"/>
    <lineage>
        <taxon>Eukaryota</taxon>
        <taxon>Metazoa</taxon>
        <taxon>Ecdysozoa</taxon>
        <taxon>Arthropoda</taxon>
        <taxon>Chelicerata</taxon>
        <taxon>Arachnida</taxon>
        <taxon>Acari</taxon>
        <taxon>Parasitiformes</taxon>
        <taxon>Ixodida</taxon>
        <taxon>Ixodoidea</taxon>
        <taxon>Ixodidae</taxon>
        <taxon>Ixodinae</taxon>
        <taxon>Ixodes</taxon>
    </lineage>
</organism>
<dbReference type="Proteomes" id="UP000805193">
    <property type="component" value="Unassembled WGS sequence"/>
</dbReference>
<keyword evidence="2" id="KW-1185">Reference proteome</keyword>
<comment type="caution">
    <text evidence="1">The sequence shown here is derived from an EMBL/GenBank/DDBJ whole genome shotgun (WGS) entry which is preliminary data.</text>
</comment>
<reference evidence="1 2" key="1">
    <citation type="journal article" date="2020" name="Cell">
        <title>Large-Scale Comparative Analyses of Tick Genomes Elucidate Their Genetic Diversity and Vector Capacities.</title>
        <authorList>
            <consortium name="Tick Genome and Microbiome Consortium (TIGMIC)"/>
            <person name="Jia N."/>
            <person name="Wang J."/>
            <person name="Shi W."/>
            <person name="Du L."/>
            <person name="Sun Y."/>
            <person name="Zhan W."/>
            <person name="Jiang J.F."/>
            <person name="Wang Q."/>
            <person name="Zhang B."/>
            <person name="Ji P."/>
            <person name="Bell-Sakyi L."/>
            <person name="Cui X.M."/>
            <person name="Yuan T.T."/>
            <person name="Jiang B.G."/>
            <person name="Yang W.F."/>
            <person name="Lam T.T."/>
            <person name="Chang Q.C."/>
            <person name="Ding S.J."/>
            <person name="Wang X.J."/>
            <person name="Zhu J.G."/>
            <person name="Ruan X.D."/>
            <person name="Zhao L."/>
            <person name="Wei J.T."/>
            <person name="Ye R.Z."/>
            <person name="Que T.C."/>
            <person name="Du C.H."/>
            <person name="Zhou Y.H."/>
            <person name="Cheng J.X."/>
            <person name="Dai P.F."/>
            <person name="Guo W.B."/>
            <person name="Han X.H."/>
            <person name="Huang E.J."/>
            <person name="Li L.F."/>
            <person name="Wei W."/>
            <person name="Gao Y.C."/>
            <person name="Liu J.Z."/>
            <person name="Shao H.Z."/>
            <person name="Wang X."/>
            <person name="Wang C.C."/>
            <person name="Yang T.C."/>
            <person name="Huo Q.B."/>
            <person name="Li W."/>
            <person name="Chen H.Y."/>
            <person name="Chen S.E."/>
            <person name="Zhou L.G."/>
            <person name="Ni X.B."/>
            <person name="Tian J.H."/>
            <person name="Sheng Y."/>
            <person name="Liu T."/>
            <person name="Pan Y.S."/>
            <person name="Xia L.Y."/>
            <person name="Li J."/>
            <person name="Zhao F."/>
            <person name="Cao W.C."/>
        </authorList>
    </citation>
    <scope>NUCLEOTIDE SEQUENCE [LARGE SCALE GENOMIC DNA]</scope>
    <source>
        <strain evidence="1">Iper-2018</strain>
    </source>
</reference>
<protein>
    <submittedName>
        <fullName evidence="1">Uncharacterized protein</fullName>
    </submittedName>
</protein>